<dbReference type="InterPro" id="IPR004963">
    <property type="entry name" value="PAE/NOTUM"/>
</dbReference>
<dbReference type="GO" id="GO:0016787">
    <property type="term" value="F:hydrolase activity"/>
    <property type="evidence" value="ECO:0007669"/>
    <property type="project" value="InterPro"/>
</dbReference>
<protein>
    <submittedName>
        <fullName evidence="1">Notum1a protein</fullName>
    </submittedName>
</protein>
<dbReference type="Pfam" id="PF03283">
    <property type="entry name" value="PAE"/>
    <property type="match status" value="1"/>
</dbReference>
<comment type="caution">
    <text evidence="1">The sequence shown here is derived from an EMBL/GenBank/DDBJ whole genome shotgun (WGS) entry which is preliminary data.</text>
</comment>
<name>A0A813CEG9_9DINO</name>
<evidence type="ECO:0000313" key="2">
    <source>
        <dbReference type="Proteomes" id="UP000601435"/>
    </source>
</evidence>
<accession>A0A813CEG9</accession>
<gene>
    <name evidence="1" type="primary">notum1a</name>
    <name evidence="1" type="ORF">SNEC2469_LOCUS34071</name>
</gene>
<organism evidence="1 2">
    <name type="scientific">Symbiodinium necroappetens</name>
    <dbReference type="NCBI Taxonomy" id="1628268"/>
    <lineage>
        <taxon>Eukaryota</taxon>
        <taxon>Sar</taxon>
        <taxon>Alveolata</taxon>
        <taxon>Dinophyceae</taxon>
        <taxon>Suessiales</taxon>
        <taxon>Symbiodiniaceae</taxon>
        <taxon>Symbiodinium</taxon>
    </lineage>
</organism>
<dbReference type="PANTHER" id="PTHR21562:SF83">
    <property type="entry name" value="PECTIN ACETYLESTERASE 4"/>
    <property type="match status" value="1"/>
</dbReference>
<sequence>MWRIGLLFGLAAADLPRKVLLPSEVVAKTSAKCLDSSPSGFYIREQDPSKWVIFIDGGGLCIDALDCRRRAATSHGSSKPWPETWDPEAVPFSSAPSSVFHGFSQVFVPYCSGDLWLGMDHKPRLIVGDLQMSGHHILEAVVEHLVNTTSLRRSSQLVFAGQSAGGIGVLHHADWISSKLSSLSASPRVVVLSAAGMFFPSGWPVLWDEFRLGVEWPVDNFMAKWCHLIEGSFLHEGCQAAARAAGRAPSTCEDVSRILPELKADVFLMQNQFDQYQVLHLGLCPASTCTAEVSATSTPGRYLALLGRLTNATLGAAIQNNSRFGIYAPSRFDHTGDLLQDLAGTARSISGVSFKDAFGRWLAGLPTYVVAPSCSGLPCPKEEQVGAASLVV</sequence>
<dbReference type="AlphaFoldDB" id="A0A813CEG9"/>
<proteinExistence type="predicted"/>
<dbReference type="InterPro" id="IPR029058">
    <property type="entry name" value="AB_hydrolase_fold"/>
</dbReference>
<evidence type="ECO:0000313" key="1">
    <source>
        <dbReference type="EMBL" id="CAE7940897.1"/>
    </source>
</evidence>
<keyword evidence="2" id="KW-1185">Reference proteome</keyword>
<dbReference type="SUPFAM" id="SSF53474">
    <property type="entry name" value="alpha/beta-Hydrolases"/>
    <property type="match status" value="1"/>
</dbReference>
<reference evidence="1" key="1">
    <citation type="submission" date="2021-02" db="EMBL/GenBank/DDBJ databases">
        <authorList>
            <person name="Dougan E. K."/>
            <person name="Rhodes N."/>
            <person name="Thang M."/>
            <person name="Chan C."/>
        </authorList>
    </citation>
    <scope>NUCLEOTIDE SEQUENCE</scope>
</reference>
<dbReference type="PANTHER" id="PTHR21562">
    <property type="entry name" value="NOTUM-RELATED"/>
    <property type="match status" value="1"/>
</dbReference>
<dbReference type="EMBL" id="CAJNJA010092585">
    <property type="protein sequence ID" value="CAE7940897.1"/>
    <property type="molecule type" value="Genomic_DNA"/>
</dbReference>
<dbReference type="OrthoDB" id="2015280at2759"/>
<dbReference type="Proteomes" id="UP000601435">
    <property type="component" value="Unassembled WGS sequence"/>
</dbReference>